<dbReference type="Proteomes" id="UP001558613">
    <property type="component" value="Unassembled WGS sequence"/>
</dbReference>
<organism evidence="1 2">
    <name type="scientific">Cirrhinus molitorella</name>
    <name type="common">mud carp</name>
    <dbReference type="NCBI Taxonomy" id="172907"/>
    <lineage>
        <taxon>Eukaryota</taxon>
        <taxon>Metazoa</taxon>
        <taxon>Chordata</taxon>
        <taxon>Craniata</taxon>
        <taxon>Vertebrata</taxon>
        <taxon>Euteleostomi</taxon>
        <taxon>Actinopterygii</taxon>
        <taxon>Neopterygii</taxon>
        <taxon>Teleostei</taxon>
        <taxon>Ostariophysi</taxon>
        <taxon>Cypriniformes</taxon>
        <taxon>Cyprinidae</taxon>
        <taxon>Labeoninae</taxon>
        <taxon>Labeonini</taxon>
        <taxon>Cirrhinus</taxon>
    </lineage>
</organism>
<gene>
    <name evidence="1" type="ORF">QQF64_035546</name>
</gene>
<dbReference type="EMBL" id="JAYMGO010000004">
    <property type="protein sequence ID" value="KAL1275923.1"/>
    <property type="molecule type" value="Genomic_DNA"/>
</dbReference>
<accession>A0ABR3NG41</accession>
<evidence type="ECO:0000313" key="2">
    <source>
        <dbReference type="Proteomes" id="UP001558613"/>
    </source>
</evidence>
<protein>
    <submittedName>
        <fullName evidence="1">Uncharacterized protein</fullName>
    </submittedName>
</protein>
<sequence>MTLTSGQVISCLYMLPLLRFYWVKDKSQCLSMSLLYYDVYPKRDRLRLWESFTLDGTHIHTPITLRHYLNQRLGFPMILCQCCLKEARESSGHAFQPDLCKEKNKHCKLPMGKQESTTIC</sequence>
<reference evidence="1 2" key="1">
    <citation type="submission" date="2023-09" db="EMBL/GenBank/DDBJ databases">
        <authorList>
            <person name="Wang M."/>
        </authorList>
    </citation>
    <scope>NUCLEOTIDE SEQUENCE [LARGE SCALE GENOMIC DNA]</scope>
    <source>
        <strain evidence="1">GT-2023</strain>
        <tissue evidence="1">Liver</tissue>
    </source>
</reference>
<name>A0ABR3NG41_9TELE</name>
<keyword evidence="2" id="KW-1185">Reference proteome</keyword>
<comment type="caution">
    <text evidence="1">The sequence shown here is derived from an EMBL/GenBank/DDBJ whole genome shotgun (WGS) entry which is preliminary data.</text>
</comment>
<evidence type="ECO:0000313" key="1">
    <source>
        <dbReference type="EMBL" id="KAL1275923.1"/>
    </source>
</evidence>
<proteinExistence type="predicted"/>